<dbReference type="GO" id="GO:0003723">
    <property type="term" value="F:RNA binding"/>
    <property type="evidence" value="ECO:0007669"/>
    <property type="project" value="UniProtKB-KW"/>
</dbReference>
<dbReference type="Proteomes" id="UP000295416">
    <property type="component" value="Unassembled WGS sequence"/>
</dbReference>
<keyword evidence="8" id="KW-1185">Reference proteome</keyword>
<accession>A0A4R2NX09</accession>
<evidence type="ECO:0000313" key="7">
    <source>
        <dbReference type="EMBL" id="TCP26650.1"/>
    </source>
</evidence>
<gene>
    <name evidence="7" type="ORF">EV207_11983</name>
</gene>
<dbReference type="Pfam" id="PF00849">
    <property type="entry name" value="PseudoU_synth_2"/>
    <property type="match status" value="1"/>
</dbReference>
<dbReference type="InterPro" id="IPR018496">
    <property type="entry name" value="PsdUridine_synth_RsuA/RluB_CS"/>
</dbReference>
<dbReference type="PROSITE" id="PS50889">
    <property type="entry name" value="S4"/>
    <property type="match status" value="1"/>
</dbReference>
<evidence type="ECO:0000259" key="6">
    <source>
        <dbReference type="SMART" id="SM00363"/>
    </source>
</evidence>
<dbReference type="Pfam" id="PF01479">
    <property type="entry name" value="S4"/>
    <property type="match status" value="1"/>
</dbReference>
<dbReference type="FunFam" id="3.30.70.1560:FF:000001">
    <property type="entry name" value="Pseudouridine synthase"/>
    <property type="match status" value="1"/>
</dbReference>
<dbReference type="InterPro" id="IPR050343">
    <property type="entry name" value="RsuA_PseudoU_synthase"/>
</dbReference>
<dbReference type="SUPFAM" id="SSF55174">
    <property type="entry name" value="Alpha-L RNA-binding motif"/>
    <property type="match status" value="1"/>
</dbReference>
<dbReference type="GO" id="GO:0005829">
    <property type="term" value="C:cytosol"/>
    <property type="evidence" value="ECO:0007669"/>
    <property type="project" value="UniProtKB-ARBA"/>
</dbReference>
<dbReference type="EMBL" id="SLXK01000019">
    <property type="protein sequence ID" value="TCP26650.1"/>
    <property type="molecule type" value="Genomic_DNA"/>
</dbReference>
<dbReference type="OrthoDB" id="9807213at2"/>
<evidence type="ECO:0000256" key="4">
    <source>
        <dbReference type="PROSITE-ProRule" id="PRU00182"/>
    </source>
</evidence>
<dbReference type="Gene3D" id="3.10.290.10">
    <property type="entry name" value="RNA-binding S4 domain"/>
    <property type="match status" value="1"/>
</dbReference>
<comment type="similarity">
    <text evidence="1 5">Belongs to the pseudouridine synthase RsuA family.</text>
</comment>
<evidence type="ECO:0000313" key="8">
    <source>
        <dbReference type="Proteomes" id="UP000295416"/>
    </source>
</evidence>
<dbReference type="CDD" id="cd00165">
    <property type="entry name" value="S4"/>
    <property type="match status" value="1"/>
</dbReference>
<dbReference type="CDD" id="cd02553">
    <property type="entry name" value="PseudoU_synth_RsuA"/>
    <property type="match status" value="1"/>
</dbReference>
<dbReference type="SMART" id="SM00363">
    <property type="entry name" value="S4"/>
    <property type="match status" value="1"/>
</dbReference>
<dbReference type="AlphaFoldDB" id="A0A4R2NX09"/>
<dbReference type="RefSeq" id="WP_132746649.1">
    <property type="nucleotide sequence ID" value="NZ_SLXK01000019.1"/>
</dbReference>
<feature type="domain" description="RNA-binding S4" evidence="6">
    <location>
        <begin position="1"/>
        <end position="60"/>
    </location>
</feature>
<dbReference type="InterPro" id="IPR020103">
    <property type="entry name" value="PsdUridine_synth_cat_dom_sf"/>
</dbReference>
<protein>
    <recommendedName>
        <fullName evidence="5">Pseudouridine synthase</fullName>
        <ecNumber evidence="5">5.4.99.-</ecNumber>
    </recommendedName>
</protein>
<dbReference type="PROSITE" id="PS01149">
    <property type="entry name" value="PSI_RSU"/>
    <property type="match status" value="1"/>
</dbReference>
<dbReference type="GO" id="GO:0120159">
    <property type="term" value="F:rRNA pseudouridine synthase activity"/>
    <property type="evidence" value="ECO:0007669"/>
    <property type="project" value="UniProtKB-ARBA"/>
</dbReference>
<dbReference type="PANTHER" id="PTHR47683:SF4">
    <property type="entry name" value="PSEUDOURIDINE SYNTHASE"/>
    <property type="match status" value="1"/>
</dbReference>
<name>A0A4R2NX09_9BACL</name>
<evidence type="ECO:0000256" key="2">
    <source>
        <dbReference type="ARBA" id="ARBA00022884"/>
    </source>
</evidence>
<dbReference type="InterPro" id="IPR006145">
    <property type="entry name" value="PsdUridine_synth_RsuA/RluA"/>
</dbReference>
<dbReference type="GO" id="GO:0000455">
    <property type="term" value="P:enzyme-directed rRNA pseudouridine synthesis"/>
    <property type="evidence" value="ECO:0007669"/>
    <property type="project" value="UniProtKB-ARBA"/>
</dbReference>
<dbReference type="SUPFAM" id="SSF55120">
    <property type="entry name" value="Pseudouridine synthase"/>
    <property type="match status" value="1"/>
</dbReference>
<reference evidence="7 8" key="1">
    <citation type="submission" date="2019-03" db="EMBL/GenBank/DDBJ databases">
        <title>Genomic Encyclopedia of Type Strains, Phase IV (KMG-IV): sequencing the most valuable type-strain genomes for metagenomic binning, comparative biology and taxonomic classification.</title>
        <authorList>
            <person name="Goeker M."/>
        </authorList>
    </citation>
    <scope>NUCLEOTIDE SEQUENCE [LARGE SCALE GENOMIC DNA]</scope>
    <source>
        <strain evidence="7 8">DSM 19377</strain>
    </source>
</reference>
<dbReference type="InterPro" id="IPR000748">
    <property type="entry name" value="PsdUridine_synth_RsuA/RluB/E/F"/>
</dbReference>
<evidence type="ECO:0000256" key="1">
    <source>
        <dbReference type="ARBA" id="ARBA00008348"/>
    </source>
</evidence>
<evidence type="ECO:0000256" key="3">
    <source>
        <dbReference type="ARBA" id="ARBA00023235"/>
    </source>
</evidence>
<keyword evidence="3 5" id="KW-0413">Isomerase</keyword>
<evidence type="ECO:0000256" key="5">
    <source>
        <dbReference type="RuleBase" id="RU003887"/>
    </source>
</evidence>
<dbReference type="PANTHER" id="PTHR47683">
    <property type="entry name" value="PSEUDOURIDINE SYNTHASE FAMILY PROTEIN-RELATED"/>
    <property type="match status" value="1"/>
</dbReference>
<comment type="caution">
    <text evidence="7">The sequence shown here is derived from an EMBL/GenBank/DDBJ whole genome shotgun (WGS) entry which is preliminary data.</text>
</comment>
<dbReference type="EC" id="5.4.99.-" evidence="5"/>
<dbReference type="InterPro" id="IPR036986">
    <property type="entry name" value="S4_RNA-bd_sf"/>
</dbReference>
<proteinExistence type="inferred from homology"/>
<dbReference type="NCBIfam" id="TIGR00093">
    <property type="entry name" value="pseudouridine synthase"/>
    <property type="match status" value="1"/>
</dbReference>
<sequence length="238" mass="26969">MRVDKCLANMGYGSRKDVKQLLKKGHVKINEKMAKDPKQHVDPDKDAIFVNNEQVIYQVFAYFMMNKPKGVITATEDAKQKTVMDLLNSSDQRPKLFPVGRLDKDTEGLILITNDGSLAHYLLSPKHHVKKTYYAKVDGRVTDRDIEIFNKGIVLDDGYKALPAQLTILKSDNISDIEITIMEGKFHQIKRMFQAVDKRVIDLKRLKMGSLQLDPLLAPGAYRALSSEEITTLTAHKV</sequence>
<dbReference type="Gene3D" id="3.30.70.1560">
    <property type="entry name" value="Alpha-L RNA-binding motif"/>
    <property type="match status" value="1"/>
</dbReference>
<dbReference type="InterPro" id="IPR020094">
    <property type="entry name" value="TruA/RsuA/RluB/E/F_N"/>
</dbReference>
<organism evidence="7 8">
    <name type="scientific">Scopulibacillus darangshiensis</name>
    <dbReference type="NCBI Taxonomy" id="442528"/>
    <lineage>
        <taxon>Bacteria</taxon>
        <taxon>Bacillati</taxon>
        <taxon>Bacillota</taxon>
        <taxon>Bacilli</taxon>
        <taxon>Bacillales</taxon>
        <taxon>Sporolactobacillaceae</taxon>
        <taxon>Scopulibacillus</taxon>
    </lineage>
</organism>
<dbReference type="InterPro" id="IPR002942">
    <property type="entry name" value="S4_RNA-bd"/>
</dbReference>
<dbReference type="Gene3D" id="3.30.70.580">
    <property type="entry name" value="Pseudouridine synthase I, catalytic domain, N-terminal subdomain"/>
    <property type="match status" value="1"/>
</dbReference>
<keyword evidence="2 4" id="KW-0694">RNA-binding</keyword>
<dbReference type="InterPro" id="IPR042092">
    <property type="entry name" value="PsdUridine_s_RsuA/RluB/E/F_cat"/>
</dbReference>